<organism evidence="1 2">
    <name type="scientific">Cuscuta epithymum</name>
    <dbReference type="NCBI Taxonomy" id="186058"/>
    <lineage>
        <taxon>Eukaryota</taxon>
        <taxon>Viridiplantae</taxon>
        <taxon>Streptophyta</taxon>
        <taxon>Embryophyta</taxon>
        <taxon>Tracheophyta</taxon>
        <taxon>Spermatophyta</taxon>
        <taxon>Magnoliopsida</taxon>
        <taxon>eudicotyledons</taxon>
        <taxon>Gunneridae</taxon>
        <taxon>Pentapetalae</taxon>
        <taxon>asterids</taxon>
        <taxon>lamiids</taxon>
        <taxon>Solanales</taxon>
        <taxon>Convolvulaceae</taxon>
        <taxon>Cuscuteae</taxon>
        <taxon>Cuscuta</taxon>
        <taxon>Cuscuta subgen. Cuscuta</taxon>
    </lineage>
</organism>
<dbReference type="Proteomes" id="UP001152523">
    <property type="component" value="Unassembled WGS sequence"/>
</dbReference>
<dbReference type="EMBL" id="CAMAPF010001031">
    <property type="protein sequence ID" value="CAH9141535.1"/>
    <property type="molecule type" value="Genomic_DNA"/>
</dbReference>
<evidence type="ECO:0000313" key="2">
    <source>
        <dbReference type="Proteomes" id="UP001152523"/>
    </source>
</evidence>
<keyword evidence="2" id="KW-1185">Reference proteome</keyword>
<sequence length="27" mass="3319">MLLFGETRKKWDWASKYYEMDGIYLSS</sequence>
<accession>A0AAV0G0V4</accession>
<protein>
    <submittedName>
        <fullName evidence="1">Uncharacterized protein</fullName>
    </submittedName>
</protein>
<gene>
    <name evidence="1" type="ORF">CEPIT_LOCUS39203</name>
</gene>
<proteinExistence type="predicted"/>
<reference evidence="1" key="1">
    <citation type="submission" date="2022-07" db="EMBL/GenBank/DDBJ databases">
        <authorList>
            <person name="Macas J."/>
            <person name="Novak P."/>
            <person name="Neumann P."/>
        </authorList>
    </citation>
    <scope>NUCLEOTIDE SEQUENCE</scope>
</reference>
<name>A0AAV0G0V4_9ASTE</name>
<evidence type="ECO:0000313" key="1">
    <source>
        <dbReference type="EMBL" id="CAH9141535.1"/>
    </source>
</evidence>
<dbReference type="AlphaFoldDB" id="A0AAV0G0V4"/>
<comment type="caution">
    <text evidence="1">The sequence shown here is derived from an EMBL/GenBank/DDBJ whole genome shotgun (WGS) entry which is preliminary data.</text>
</comment>